<evidence type="ECO:0000313" key="2">
    <source>
        <dbReference type="EMBL" id="KAF2265169.1"/>
    </source>
</evidence>
<dbReference type="Proteomes" id="UP000800093">
    <property type="component" value="Unassembled WGS sequence"/>
</dbReference>
<dbReference type="AlphaFoldDB" id="A0A9P4N6U2"/>
<protein>
    <submittedName>
        <fullName evidence="2">Uncharacterized protein</fullName>
    </submittedName>
</protein>
<evidence type="ECO:0000313" key="3">
    <source>
        <dbReference type="Proteomes" id="UP000800093"/>
    </source>
</evidence>
<feature type="region of interest" description="Disordered" evidence="1">
    <location>
        <begin position="1"/>
        <end position="22"/>
    </location>
</feature>
<keyword evidence="3" id="KW-1185">Reference proteome</keyword>
<organism evidence="2 3">
    <name type="scientific">Lojkania enalia</name>
    <dbReference type="NCBI Taxonomy" id="147567"/>
    <lineage>
        <taxon>Eukaryota</taxon>
        <taxon>Fungi</taxon>
        <taxon>Dikarya</taxon>
        <taxon>Ascomycota</taxon>
        <taxon>Pezizomycotina</taxon>
        <taxon>Dothideomycetes</taxon>
        <taxon>Pleosporomycetidae</taxon>
        <taxon>Pleosporales</taxon>
        <taxon>Pleosporales incertae sedis</taxon>
        <taxon>Lojkania</taxon>
    </lineage>
</organism>
<proteinExistence type="predicted"/>
<evidence type="ECO:0000256" key="1">
    <source>
        <dbReference type="SAM" id="MobiDB-lite"/>
    </source>
</evidence>
<reference evidence="3" key="1">
    <citation type="journal article" date="2020" name="Stud. Mycol.">
        <title>101 Dothideomycetes genomes: A test case for predicting lifestyles and emergence of pathogens.</title>
        <authorList>
            <person name="Haridas S."/>
            <person name="Albert R."/>
            <person name="Binder M."/>
            <person name="Bloem J."/>
            <person name="LaButti K."/>
            <person name="Salamov A."/>
            <person name="Andreopoulos B."/>
            <person name="Baker S."/>
            <person name="Barry K."/>
            <person name="Bills G."/>
            <person name="Bluhm B."/>
            <person name="Cannon C."/>
            <person name="Castanera R."/>
            <person name="Culley D."/>
            <person name="Daum C."/>
            <person name="Ezra D."/>
            <person name="Gonzalez J."/>
            <person name="Henrissat B."/>
            <person name="Kuo A."/>
            <person name="Liang C."/>
            <person name="Lipzen A."/>
            <person name="Lutzoni F."/>
            <person name="Magnuson J."/>
            <person name="Mondo S."/>
            <person name="Nolan M."/>
            <person name="Ohm R."/>
            <person name="Pangilinan J."/>
            <person name="Park H.-J."/>
            <person name="Ramirez L."/>
            <person name="Alfaro M."/>
            <person name="Sun H."/>
            <person name="Tritt A."/>
            <person name="Yoshinaga Y."/>
            <person name="Zwiers L.-H."/>
            <person name="Turgeon B."/>
            <person name="Goodwin S."/>
            <person name="Spatafora J."/>
            <person name="Crous P."/>
            <person name="Grigoriev I."/>
        </authorList>
    </citation>
    <scope>NUCLEOTIDE SEQUENCE [LARGE SCALE GENOMIC DNA]</scope>
    <source>
        <strain evidence="3">CBS 304.66</strain>
    </source>
</reference>
<dbReference type="OrthoDB" id="4770388at2759"/>
<accession>A0A9P4N6U2</accession>
<name>A0A9P4N6U2_9PLEO</name>
<sequence>MRGSLQDNEVRGLPANNETTPSPLDAFSFSCEPCAHTCTTSLAWSRQQRYYGIQTMAEEPPSDSEYESEEIEKVEEDRERYLHFSRVVMGIKPNSTYRKKLKAVKARKKQKNKDQASHSLLERTIQSDEMIITAQVNCPCHEGCKADHGAFYIAQTISKRCGRLDRVNVKEDTGSGPNWISKSDASELALPIHKMTVPEKYKTHNGEEFEATHRVSMTLVGRADKSCHDDFLVAPDRFPVDALILGRQFVRKWGHPFALFDRNEGDEILLVVQNKVSVSGALLCTLALANRP</sequence>
<gene>
    <name evidence="2" type="ORF">CC78DRAFT_207796</name>
</gene>
<comment type="caution">
    <text evidence="2">The sequence shown here is derived from an EMBL/GenBank/DDBJ whole genome shotgun (WGS) entry which is preliminary data.</text>
</comment>
<dbReference type="EMBL" id="ML986610">
    <property type="protein sequence ID" value="KAF2265169.1"/>
    <property type="molecule type" value="Genomic_DNA"/>
</dbReference>